<dbReference type="PANTHER" id="PTHR31905:SF2">
    <property type="entry name" value="PROTEIN MIX23"/>
    <property type="match status" value="1"/>
</dbReference>
<accession>F0XJE9</accession>
<dbReference type="OrthoDB" id="5593818at2759"/>
<evidence type="ECO:0000256" key="2">
    <source>
        <dbReference type="SAM" id="MobiDB-lite"/>
    </source>
</evidence>
<feature type="compositionally biased region" description="Basic and acidic residues" evidence="2">
    <location>
        <begin position="12"/>
        <end position="24"/>
    </location>
</feature>
<dbReference type="InParanoid" id="F0XJE9"/>
<proteinExistence type="inferred from homology"/>
<feature type="region of interest" description="Disordered" evidence="2">
    <location>
        <begin position="1"/>
        <end position="24"/>
    </location>
</feature>
<dbReference type="RefSeq" id="XP_014171527.1">
    <property type="nucleotide sequence ID" value="XM_014316052.1"/>
</dbReference>
<dbReference type="GO" id="GO:0005758">
    <property type="term" value="C:mitochondrial intermembrane space"/>
    <property type="evidence" value="ECO:0007669"/>
    <property type="project" value="InterPro"/>
</dbReference>
<dbReference type="HOGENOM" id="CLU_081050_0_0_1"/>
<comment type="similarity">
    <text evidence="1">Belongs to the MIX23 family.</text>
</comment>
<dbReference type="eggNOG" id="KOG4613">
    <property type="taxonomic scope" value="Eukaryota"/>
</dbReference>
<sequence length="288" mass="31390">MSLGGLSRILARGREGTESPAKGKIESLHTAALANLFWSSSKPASQPSPPTRPTRPSRPSSASADEDDIADDIADASSRDNPTMATQPARPALTPQLCFSTVALRDFLRMSRAVDDTITQSLNALVTPARAGFDPASTATRVYPSASPSHSSSRFSPSPSACRNFRDSVLFPAWQARDDVIRYCTGVAEAAEAAAAEKADKKDGLPDALDASDPRLTERYDPYIRRRRFAEVEPEADRLAALMRQERGVETIVRARSWEVLQNRCGTGITTGIENSSWEAALDRWRLR</sequence>
<dbReference type="Pfam" id="PF09774">
    <property type="entry name" value="MIX23"/>
    <property type="match status" value="1"/>
</dbReference>
<evidence type="ECO:0000313" key="3">
    <source>
        <dbReference type="EMBL" id="EFX02045.1"/>
    </source>
</evidence>
<dbReference type="GeneID" id="25975045"/>
<protein>
    <submittedName>
        <fullName evidence="3">Caffeine-induced death protein</fullName>
    </submittedName>
</protein>
<name>F0XJE9_GROCL</name>
<feature type="region of interest" description="Disordered" evidence="2">
    <location>
        <begin position="38"/>
        <end position="90"/>
    </location>
</feature>
<keyword evidence="4" id="KW-1185">Reference proteome</keyword>
<dbReference type="PANTHER" id="PTHR31905">
    <property type="entry name" value="COILED-COIL DOMAIN-CONTAINING PROTEIN 58"/>
    <property type="match status" value="1"/>
</dbReference>
<evidence type="ECO:0000313" key="4">
    <source>
        <dbReference type="Proteomes" id="UP000007796"/>
    </source>
</evidence>
<reference evidence="3 4" key="1">
    <citation type="journal article" date="2011" name="Proc. Natl. Acad. Sci. U.S.A.">
        <title>Genome and transcriptome analyses of the mountain pine beetle-fungal symbiont Grosmannia clavigera, a lodgepole pine pathogen.</title>
        <authorList>
            <person name="DiGuistini S."/>
            <person name="Wang Y."/>
            <person name="Liao N.Y."/>
            <person name="Taylor G."/>
            <person name="Tanguay P."/>
            <person name="Feau N."/>
            <person name="Henrissat B."/>
            <person name="Chan S.K."/>
            <person name="Hesse-Orce U."/>
            <person name="Alamouti S.M."/>
            <person name="Tsui C.K.M."/>
            <person name="Docking R.T."/>
            <person name="Levasseur A."/>
            <person name="Haridas S."/>
            <person name="Robertson G."/>
            <person name="Birol I."/>
            <person name="Holt R.A."/>
            <person name="Marra M.A."/>
            <person name="Hamelin R.C."/>
            <person name="Hirst M."/>
            <person name="Jones S.J.M."/>
            <person name="Bohlmann J."/>
            <person name="Breuil C."/>
        </authorList>
    </citation>
    <scope>NUCLEOTIDE SEQUENCE [LARGE SCALE GENOMIC DNA]</scope>
    <source>
        <strain evidence="4">kw1407 / UAMH 11150</strain>
    </source>
</reference>
<organism evidence="4">
    <name type="scientific">Grosmannia clavigera (strain kw1407 / UAMH 11150)</name>
    <name type="common">Blue stain fungus</name>
    <name type="synonym">Graphiocladiella clavigera</name>
    <dbReference type="NCBI Taxonomy" id="655863"/>
    <lineage>
        <taxon>Eukaryota</taxon>
        <taxon>Fungi</taxon>
        <taxon>Dikarya</taxon>
        <taxon>Ascomycota</taxon>
        <taxon>Pezizomycotina</taxon>
        <taxon>Sordariomycetes</taxon>
        <taxon>Sordariomycetidae</taxon>
        <taxon>Ophiostomatales</taxon>
        <taxon>Ophiostomataceae</taxon>
        <taxon>Leptographium</taxon>
    </lineage>
</organism>
<dbReference type="EMBL" id="GL629782">
    <property type="protein sequence ID" value="EFX02045.1"/>
    <property type="molecule type" value="Genomic_DNA"/>
</dbReference>
<gene>
    <name evidence="3" type="ORF">CMQ_2094</name>
</gene>
<dbReference type="InterPro" id="IPR019171">
    <property type="entry name" value="MIX23"/>
</dbReference>
<feature type="compositionally biased region" description="Acidic residues" evidence="2">
    <location>
        <begin position="64"/>
        <end position="74"/>
    </location>
</feature>
<dbReference type="Proteomes" id="UP000007796">
    <property type="component" value="Unassembled WGS sequence"/>
</dbReference>
<evidence type="ECO:0000256" key="1">
    <source>
        <dbReference type="ARBA" id="ARBA00024204"/>
    </source>
</evidence>
<dbReference type="STRING" id="655863.F0XJE9"/>
<dbReference type="AlphaFoldDB" id="F0XJE9"/>